<reference evidence="7 8" key="1">
    <citation type="journal article" date="2017" name="ISME J.">
        <title>Potential for microbial H2 and metal transformations associated with novel bacteria and archaea in deep terrestrial subsurface sediments.</title>
        <authorList>
            <person name="Hernsdorf A.W."/>
            <person name="Amano Y."/>
            <person name="Miyakawa K."/>
            <person name="Ise K."/>
            <person name="Suzuki Y."/>
            <person name="Anantharaman K."/>
            <person name="Probst A."/>
            <person name="Burstein D."/>
            <person name="Thomas B.C."/>
            <person name="Banfield J.F."/>
        </authorList>
    </citation>
    <scope>NUCLEOTIDE SEQUENCE [LARGE SCALE GENOMIC DNA]</scope>
    <source>
        <strain evidence="7">HGW-Falkowbacteria-1</strain>
    </source>
</reference>
<keyword evidence="6" id="KW-0963">Cytoplasm</keyword>
<dbReference type="HAMAP" id="MF_01007">
    <property type="entry name" value="16SrRNA_methyltr_H"/>
    <property type="match status" value="1"/>
</dbReference>
<comment type="similarity">
    <text evidence="1 6">Belongs to the methyltransferase superfamily. RsmH family.</text>
</comment>
<dbReference type="EMBL" id="PHAI01000002">
    <property type="protein sequence ID" value="PKM91466.1"/>
    <property type="molecule type" value="Genomic_DNA"/>
</dbReference>
<sequence length="299" mass="34028">MEDYHHIPVMLKEVVEFLKIKKNGKYIDATLGGGGYTKEIGSLLGDNGKILSIDLDPLAIDNFSKYKSAKNIVINDNFANLKKIVTEKFKDGDKFDGIVADLGLSSAQLDDKSRGFSFNNEESLDMSFGPQIDGDSKWILNNYNKEELEKVIKEYGEESWAKKIADSIFNYRRKNKIDNSKQLAEIVAASIPSKFWSKKINPATKTFQAIRMETNGEIENLKNFLAQACDLLNKDGRLVVVSFHSLEDRTVKLFFKEKFRNDRDKFKIITKKPIGPSDIEIKSNNRSRSAKLRVLEKVK</sequence>
<dbReference type="Gene3D" id="1.10.150.170">
    <property type="entry name" value="Putative methyltransferase TM0872, insert domain"/>
    <property type="match status" value="1"/>
</dbReference>
<dbReference type="InterPro" id="IPR002903">
    <property type="entry name" value="RsmH"/>
</dbReference>
<feature type="binding site" evidence="6">
    <location>
        <position position="78"/>
    </location>
    <ligand>
        <name>S-adenosyl-L-methionine</name>
        <dbReference type="ChEBI" id="CHEBI:59789"/>
    </ligand>
</feature>
<evidence type="ECO:0000256" key="3">
    <source>
        <dbReference type="ARBA" id="ARBA00022603"/>
    </source>
</evidence>
<keyword evidence="5 6" id="KW-0949">S-adenosyl-L-methionine</keyword>
<proteinExistence type="inferred from homology"/>
<accession>A0A2N2E9V8</accession>
<dbReference type="GO" id="GO:0071424">
    <property type="term" value="F:rRNA (cytosine-N4-)-methyltransferase activity"/>
    <property type="evidence" value="ECO:0007669"/>
    <property type="project" value="UniProtKB-UniRule"/>
</dbReference>
<dbReference type="InterPro" id="IPR023397">
    <property type="entry name" value="SAM-dep_MeTrfase_MraW_recog"/>
</dbReference>
<dbReference type="Gene3D" id="3.40.50.150">
    <property type="entry name" value="Vaccinia Virus protein VP39"/>
    <property type="match status" value="1"/>
</dbReference>
<keyword evidence="3 6" id="KW-0489">Methyltransferase</keyword>
<dbReference type="Proteomes" id="UP000233517">
    <property type="component" value="Unassembled WGS sequence"/>
</dbReference>
<evidence type="ECO:0000313" key="8">
    <source>
        <dbReference type="Proteomes" id="UP000233517"/>
    </source>
</evidence>
<protein>
    <recommendedName>
        <fullName evidence="6">Ribosomal RNA small subunit methyltransferase H</fullName>
        <ecNumber evidence="6">2.1.1.199</ecNumber>
    </recommendedName>
    <alternativeName>
        <fullName evidence="6">16S rRNA m(4)C1402 methyltransferase</fullName>
    </alternativeName>
    <alternativeName>
        <fullName evidence="6">rRNA (cytosine-N(4)-)-methyltransferase RsmH</fullName>
    </alternativeName>
</protein>
<feature type="binding site" evidence="6">
    <location>
        <position position="54"/>
    </location>
    <ligand>
        <name>S-adenosyl-L-methionine</name>
        <dbReference type="ChEBI" id="CHEBI:59789"/>
    </ligand>
</feature>
<dbReference type="PANTHER" id="PTHR11265">
    <property type="entry name" value="S-ADENOSYL-METHYLTRANSFERASE MRAW"/>
    <property type="match status" value="1"/>
</dbReference>
<evidence type="ECO:0000313" key="7">
    <source>
        <dbReference type="EMBL" id="PKM91466.1"/>
    </source>
</evidence>
<dbReference type="AlphaFoldDB" id="A0A2N2E9V8"/>
<comment type="caution">
    <text evidence="7">The sequence shown here is derived from an EMBL/GenBank/DDBJ whole genome shotgun (WGS) entry which is preliminary data.</text>
</comment>
<comment type="subcellular location">
    <subcellularLocation>
        <location evidence="6">Cytoplasm</location>
    </subcellularLocation>
</comment>
<evidence type="ECO:0000256" key="4">
    <source>
        <dbReference type="ARBA" id="ARBA00022679"/>
    </source>
</evidence>
<organism evidence="7 8">
    <name type="scientific">Candidatus Falkowbacteria bacterium HGW-Falkowbacteria-1</name>
    <dbReference type="NCBI Taxonomy" id="2013768"/>
    <lineage>
        <taxon>Bacteria</taxon>
        <taxon>Candidatus Falkowiibacteriota</taxon>
    </lineage>
</organism>
<dbReference type="SUPFAM" id="SSF53335">
    <property type="entry name" value="S-adenosyl-L-methionine-dependent methyltransferases"/>
    <property type="match status" value="1"/>
</dbReference>
<dbReference type="GO" id="GO:0070475">
    <property type="term" value="P:rRNA base methylation"/>
    <property type="evidence" value="ECO:0007669"/>
    <property type="project" value="UniProtKB-UniRule"/>
</dbReference>
<dbReference type="SUPFAM" id="SSF81799">
    <property type="entry name" value="Putative methyltransferase TM0872, insert domain"/>
    <property type="match status" value="1"/>
</dbReference>
<keyword evidence="2 6" id="KW-0698">rRNA processing</keyword>
<evidence type="ECO:0000256" key="2">
    <source>
        <dbReference type="ARBA" id="ARBA00022552"/>
    </source>
</evidence>
<feature type="binding site" evidence="6">
    <location>
        <position position="108"/>
    </location>
    <ligand>
        <name>S-adenosyl-L-methionine</name>
        <dbReference type="ChEBI" id="CHEBI:59789"/>
    </ligand>
</feature>
<name>A0A2N2E9V8_9BACT</name>
<evidence type="ECO:0000256" key="1">
    <source>
        <dbReference type="ARBA" id="ARBA00010396"/>
    </source>
</evidence>
<evidence type="ECO:0000256" key="5">
    <source>
        <dbReference type="ARBA" id="ARBA00022691"/>
    </source>
</evidence>
<dbReference type="PIRSF" id="PIRSF004486">
    <property type="entry name" value="MraW"/>
    <property type="match status" value="1"/>
</dbReference>
<comment type="catalytic activity">
    <reaction evidence="6">
        <text>cytidine(1402) in 16S rRNA + S-adenosyl-L-methionine = N(4)-methylcytidine(1402) in 16S rRNA + S-adenosyl-L-homocysteine + H(+)</text>
        <dbReference type="Rhea" id="RHEA:42928"/>
        <dbReference type="Rhea" id="RHEA-COMP:10286"/>
        <dbReference type="Rhea" id="RHEA-COMP:10287"/>
        <dbReference type="ChEBI" id="CHEBI:15378"/>
        <dbReference type="ChEBI" id="CHEBI:57856"/>
        <dbReference type="ChEBI" id="CHEBI:59789"/>
        <dbReference type="ChEBI" id="CHEBI:74506"/>
        <dbReference type="ChEBI" id="CHEBI:82748"/>
        <dbReference type="EC" id="2.1.1.199"/>
    </reaction>
</comment>
<dbReference type="EC" id="2.1.1.199" evidence="6"/>
<gene>
    <name evidence="6" type="primary">rsmH</name>
    <name evidence="7" type="ORF">CVU82_02620</name>
</gene>
<dbReference type="NCBIfam" id="TIGR00006">
    <property type="entry name" value="16S rRNA (cytosine(1402)-N(4))-methyltransferase RsmH"/>
    <property type="match status" value="1"/>
</dbReference>
<dbReference type="PANTHER" id="PTHR11265:SF0">
    <property type="entry name" value="12S RRNA N4-METHYLCYTIDINE METHYLTRANSFERASE"/>
    <property type="match status" value="1"/>
</dbReference>
<feature type="binding site" evidence="6">
    <location>
        <begin position="34"/>
        <end position="36"/>
    </location>
    <ligand>
        <name>S-adenosyl-L-methionine</name>
        <dbReference type="ChEBI" id="CHEBI:59789"/>
    </ligand>
</feature>
<comment type="function">
    <text evidence="6">Specifically methylates the N4 position of cytidine in position 1402 (C1402) of 16S rRNA.</text>
</comment>
<feature type="binding site" evidence="6">
    <location>
        <position position="101"/>
    </location>
    <ligand>
        <name>S-adenosyl-L-methionine</name>
        <dbReference type="ChEBI" id="CHEBI:59789"/>
    </ligand>
</feature>
<dbReference type="InterPro" id="IPR029063">
    <property type="entry name" value="SAM-dependent_MTases_sf"/>
</dbReference>
<keyword evidence="4 6" id="KW-0808">Transferase</keyword>
<evidence type="ECO:0000256" key="6">
    <source>
        <dbReference type="HAMAP-Rule" id="MF_01007"/>
    </source>
</evidence>
<dbReference type="GO" id="GO:0005737">
    <property type="term" value="C:cytoplasm"/>
    <property type="evidence" value="ECO:0007669"/>
    <property type="project" value="UniProtKB-SubCell"/>
</dbReference>
<dbReference type="Pfam" id="PF01795">
    <property type="entry name" value="Methyltransf_5"/>
    <property type="match status" value="1"/>
</dbReference>